<dbReference type="InterPro" id="IPR006490">
    <property type="entry name" value="Maj_tail_phi13"/>
</dbReference>
<protein>
    <submittedName>
        <fullName evidence="2">Phi13 family phage major tail protein</fullName>
    </submittedName>
</protein>
<evidence type="ECO:0000313" key="3">
    <source>
        <dbReference type="Proteomes" id="UP000295832"/>
    </source>
</evidence>
<accession>A0A4R8H1Q4</accession>
<sequence>MSNKVKFGLEKVHIAFKGVSQTKSIEVTDPPGTDGEITVTVTADSLLGISSPVSVVVPLATETHDSVAKVASAIVNALNNDSDINSVFYARHEGGKIYLWTKVAQTNDATLDITFADTGTTGATMGTAQDVTSGTTGWGTPEHIPGVVGFSTSPEGDTTEFYADNTKYFTYTTNNGYTGDLEQALIPRDVLAEMLGQVIDNNGMLVESANDNSKEFALMFQVQGDKKNRRLVYYRCQADRPSEDNNTSESSVTPTTDTLNLTMLPTEDDNKYVKGTLELADDNSNQAAYDGFFDAVLLPNIA</sequence>
<feature type="compositionally biased region" description="Polar residues" evidence="1">
    <location>
        <begin position="244"/>
        <end position="257"/>
    </location>
</feature>
<gene>
    <name evidence="2" type="ORF">C7959_10861</name>
</gene>
<evidence type="ECO:0000313" key="2">
    <source>
        <dbReference type="EMBL" id="TDX52139.1"/>
    </source>
</evidence>
<reference evidence="2 3" key="1">
    <citation type="submission" date="2019-03" db="EMBL/GenBank/DDBJ databases">
        <title>Subsurface microbial communities from deep shales in Ohio and West Virginia, USA.</title>
        <authorList>
            <person name="Wrighton K."/>
        </authorList>
    </citation>
    <scope>NUCLEOTIDE SEQUENCE [LARGE SCALE GENOMIC DNA]</scope>
    <source>
        <strain evidence="2 3">MSL 6dP</strain>
    </source>
</reference>
<dbReference type="Proteomes" id="UP000295832">
    <property type="component" value="Unassembled WGS sequence"/>
</dbReference>
<proteinExistence type="predicted"/>
<dbReference type="NCBIfam" id="TIGR01603">
    <property type="entry name" value="maj_tail_phi13"/>
    <property type="match status" value="1"/>
</dbReference>
<dbReference type="EMBL" id="SOEG01000008">
    <property type="protein sequence ID" value="TDX52139.1"/>
    <property type="molecule type" value="Genomic_DNA"/>
</dbReference>
<comment type="caution">
    <text evidence="2">The sequence shown here is derived from an EMBL/GenBank/DDBJ whole genome shotgun (WGS) entry which is preliminary data.</text>
</comment>
<dbReference type="RefSeq" id="WP_208324378.1">
    <property type="nucleotide sequence ID" value="NZ_SOEG01000008.1"/>
</dbReference>
<name>A0A4R8H1Q4_9FIRM</name>
<feature type="region of interest" description="Disordered" evidence="1">
    <location>
        <begin position="238"/>
        <end position="257"/>
    </location>
</feature>
<organism evidence="2 3">
    <name type="scientific">Orenia marismortui</name>
    <dbReference type="NCBI Taxonomy" id="46469"/>
    <lineage>
        <taxon>Bacteria</taxon>
        <taxon>Bacillati</taxon>
        <taxon>Bacillota</taxon>
        <taxon>Clostridia</taxon>
        <taxon>Halanaerobiales</taxon>
        <taxon>Halobacteroidaceae</taxon>
        <taxon>Orenia</taxon>
    </lineage>
</organism>
<dbReference type="AlphaFoldDB" id="A0A4R8H1Q4"/>
<keyword evidence="3" id="KW-1185">Reference proteome</keyword>
<evidence type="ECO:0000256" key="1">
    <source>
        <dbReference type="SAM" id="MobiDB-lite"/>
    </source>
</evidence>